<accession>A0A7V5H5B4</accession>
<proteinExistence type="predicted"/>
<organism evidence="1">
    <name type="scientific">Caldithrix abyssi</name>
    <dbReference type="NCBI Taxonomy" id="187145"/>
    <lineage>
        <taxon>Bacteria</taxon>
        <taxon>Pseudomonadati</taxon>
        <taxon>Calditrichota</taxon>
        <taxon>Calditrichia</taxon>
        <taxon>Calditrichales</taxon>
        <taxon>Calditrichaceae</taxon>
        <taxon>Caldithrix</taxon>
    </lineage>
</organism>
<evidence type="ECO:0000313" key="1">
    <source>
        <dbReference type="EMBL" id="HHE54753.1"/>
    </source>
</evidence>
<protein>
    <submittedName>
        <fullName evidence="1">T9SS C-terminal target domain-containing protein</fullName>
    </submittedName>
</protein>
<dbReference type="Proteomes" id="UP000886111">
    <property type="component" value="Unassembled WGS sequence"/>
</dbReference>
<dbReference type="AlphaFoldDB" id="A0A7V5H5B4"/>
<comment type="caution">
    <text evidence="1">The sequence shown here is derived from an EMBL/GenBank/DDBJ whole genome shotgun (WGS) entry which is preliminary data.</text>
</comment>
<feature type="non-terminal residue" evidence="1">
    <location>
        <position position="338"/>
    </location>
</feature>
<dbReference type="EMBL" id="DRTD01000225">
    <property type="protein sequence ID" value="HHE54753.1"/>
    <property type="molecule type" value="Genomic_DNA"/>
</dbReference>
<sequence length="338" mass="38845">MRKWLILISIISFLHGQTYIVPNLQRDDFKNLKSWWSINIWGINHSWELSNGYFLANLSNALNGGAGGSLQFDGTDMENIGFSTAYTMMVYSKDDTIDVRIRIKYLTPLLPGSRGYGLWHSEAVPIKINQASWFMEQVTDTSYPWADSENWWYGRISRGVLESNEVKIVPPVSPQEWHYYRIYRQGREFYELYVDDDPTPLVHATPDDLGDILNEDYGFNCWNDNLVYHHTQNAYSGQDTIEVYYNGWLGTCTFIVDFVEIMKGKYHYGHSVTPQGPVRLREVINEIDNGVTDGLWKGPFNFTVSGGRCVILATAKAENLGSYDDDDDLKMVLDSKDF</sequence>
<gene>
    <name evidence="1" type="ORF">ENL21_03150</name>
</gene>
<name>A0A7V5H5B4_CALAY</name>
<reference evidence="1" key="1">
    <citation type="journal article" date="2020" name="mSystems">
        <title>Genome- and Community-Level Interaction Insights into Carbon Utilization and Element Cycling Functions of Hydrothermarchaeota in Hydrothermal Sediment.</title>
        <authorList>
            <person name="Zhou Z."/>
            <person name="Liu Y."/>
            <person name="Xu W."/>
            <person name="Pan J."/>
            <person name="Luo Z.H."/>
            <person name="Li M."/>
        </authorList>
    </citation>
    <scope>NUCLEOTIDE SEQUENCE [LARGE SCALE GENOMIC DNA]</scope>
    <source>
        <strain evidence="1">HyVt-76</strain>
    </source>
</reference>